<evidence type="ECO:0000313" key="3">
    <source>
        <dbReference type="EMBL" id="OUB39282.1"/>
    </source>
</evidence>
<sequence length="436" mass="49974">MDICDLYEVVAVKVECNGNVGSGCLYQPSTEDYSYVLTAKHCLTGKQGEEKEFELTDIMITASSEVRVQQRIKPIEYIVHTSMDLAIVVIEFIPNLPKYLIDNPVLGSDVRLNGFPAFMKGDRKSITSTVHECSHKKTSFEVVVNNNQLTNYSNNESVLVEGFSGSGVFMEKEENSYLVGIFPRFTAEEGAYHSLTVIKTEEYNSLLKNRDRAQLIPNYLSSFKEYIMPAFEARSENIAMILNDRAEGLEEITPLMIKDTLNEKMLLPYGEINSHDRDIWIGWITLLTYLNIESEERDFSLMCTRNQNGNEQKVRMFYSYKHKRLPDLFKVIMNNKVVYNDIGPNDCIVINHEGNSGEVLRLSQERMSKIVMDIGVSRLQYMHKIPRIDQPTITKNISLIHVDSFKEKFREFAEIDDFVELEESLRSSIKEVLNGG</sequence>
<dbReference type="EMBL" id="MOOK01000240">
    <property type="protein sequence ID" value="OUB39282.1"/>
    <property type="molecule type" value="Genomic_DNA"/>
</dbReference>
<organism evidence="3 4">
    <name type="scientific">Bacillus thuringiensis subsp. higo</name>
    <dbReference type="NCBI Taxonomy" id="132266"/>
    <lineage>
        <taxon>Bacteria</taxon>
        <taxon>Bacillati</taxon>
        <taxon>Bacillota</taxon>
        <taxon>Bacilli</taxon>
        <taxon>Bacillales</taxon>
        <taxon>Bacillaceae</taxon>
        <taxon>Bacillus</taxon>
        <taxon>Bacillus cereus group</taxon>
    </lineage>
</organism>
<dbReference type="Proteomes" id="UP000194816">
    <property type="component" value="Unassembled WGS sequence"/>
</dbReference>
<evidence type="ECO:0000313" key="4">
    <source>
        <dbReference type="Proteomes" id="UP000194816"/>
    </source>
</evidence>
<dbReference type="InterPro" id="IPR009003">
    <property type="entry name" value="Peptidase_S1_PA"/>
</dbReference>
<dbReference type="GO" id="GO:0008236">
    <property type="term" value="F:serine-type peptidase activity"/>
    <property type="evidence" value="ECO:0007669"/>
    <property type="project" value="UniProtKB-KW"/>
</dbReference>
<accession>A0A9X6L7Z9</accession>
<protein>
    <recommendedName>
        <fullName evidence="2">ABC-three component systems C-terminal domain-containing protein</fullName>
    </recommendedName>
</protein>
<keyword evidence="1" id="KW-0378">Hydrolase</keyword>
<keyword evidence="1" id="KW-0645">Protease</keyword>
<proteinExistence type="predicted"/>
<dbReference type="SUPFAM" id="SSF50494">
    <property type="entry name" value="Trypsin-like serine proteases"/>
    <property type="match status" value="1"/>
</dbReference>
<evidence type="ECO:0000259" key="2">
    <source>
        <dbReference type="Pfam" id="PF20280"/>
    </source>
</evidence>
<comment type="caution">
    <text evidence="3">The sequence shown here is derived from an EMBL/GenBank/DDBJ whole genome shotgun (WGS) entry which is preliminary data.</text>
</comment>
<dbReference type="RefSeq" id="WP_088115708.1">
    <property type="nucleotide sequence ID" value="NZ_MOOK01000240.1"/>
</dbReference>
<feature type="domain" description="ABC-three component systems C-terminal" evidence="2">
    <location>
        <begin position="198"/>
        <end position="409"/>
    </location>
</feature>
<dbReference type="AlphaFoldDB" id="A0A9X6L7Z9"/>
<dbReference type="Pfam" id="PF20280">
    <property type="entry name" value="CTD4"/>
    <property type="match status" value="1"/>
</dbReference>
<dbReference type="InterPro" id="IPR046916">
    <property type="entry name" value="ABC-3C_CTD4"/>
</dbReference>
<reference evidence="3 4" key="1">
    <citation type="submission" date="2016-10" db="EMBL/GenBank/DDBJ databases">
        <title>Comparative genomics of Bacillus thuringiensis reveals a path to pathogens against multiple invertebrate hosts.</title>
        <authorList>
            <person name="Zheng J."/>
            <person name="Gao Q."/>
            <person name="Liu H."/>
            <person name="Peng D."/>
            <person name="Ruan L."/>
            <person name="Sun M."/>
        </authorList>
    </citation>
    <scope>NUCLEOTIDE SEQUENCE [LARGE SCALE GENOMIC DNA]</scope>
    <source>
        <strain evidence="3">BGSC 4AU1</strain>
    </source>
</reference>
<name>A0A9X6L7Z9_BACUH</name>
<gene>
    <name evidence="3" type="ORF">BK716_32495</name>
</gene>
<evidence type="ECO:0000256" key="1">
    <source>
        <dbReference type="ARBA" id="ARBA00022825"/>
    </source>
</evidence>
<keyword evidence="1" id="KW-0720">Serine protease</keyword>